<dbReference type="EMBL" id="BK015650">
    <property type="protein sequence ID" value="DAE18079.1"/>
    <property type="molecule type" value="Genomic_DNA"/>
</dbReference>
<accession>A0A8S5QFP4</accession>
<sequence>MYVAMPISSPRSGSWALCCLNLIILKEIAKFKIKIC</sequence>
<name>A0A8S5QFP4_9CAUD</name>
<proteinExistence type="predicted"/>
<reference evidence="1" key="1">
    <citation type="journal article" date="2021" name="Proc. Natl. Acad. Sci. U.S.A.">
        <title>A Catalog of Tens of Thousands of Viruses from Human Metagenomes Reveals Hidden Associations with Chronic Diseases.</title>
        <authorList>
            <person name="Tisza M.J."/>
            <person name="Buck C.B."/>
        </authorList>
    </citation>
    <scope>NUCLEOTIDE SEQUENCE</scope>
    <source>
        <strain evidence="1">CtF6o6</strain>
    </source>
</reference>
<evidence type="ECO:0000313" key="1">
    <source>
        <dbReference type="EMBL" id="DAE18079.1"/>
    </source>
</evidence>
<organism evidence="1">
    <name type="scientific">Siphoviridae sp. ctF6o6</name>
    <dbReference type="NCBI Taxonomy" id="2825402"/>
    <lineage>
        <taxon>Viruses</taxon>
        <taxon>Duplodnaviria</taxon>
        <taxon>Heunggongvirae</taxon>
        <taxon>Uroviricota</taxon>
        <taxon>Caudoviricetes</taxon>
    </lineage>
</organism>
<protein>
    <submittedName>
        <fullName evidence="1">Uncharacterized protein</fullName>
    </submittedName>
</protein>